<feature type="binding site" evidence="7">
    <location>
        <position position="578"/>
    </location>
    <ligand>
        <name>Ca(2+)</name>
        <dbReference type="ChEBI" id="CHEBI:29108"/>
    </ligand>
</feature>
<dbReference type="EC" id="3.2.1.-" evidence="9"/>
<keyword evidence="7" id="KW-0106">Calcium</keyword>
<dbReference type="InterPro" id="IPR036026">
    <property type="entry name" value="Seven-hairpin_glycosidases"/>
</dbReference>
<evidence type="ECO:0000256" key="2">
    <source>
        <dbReference type="ARBA" id="ARBA00004922"/>
    </source>
</evidence>
<evidence type="ECO:0000256" key="4">
    <source>
        <dbReference type="ARBA" id="ARBA00022801"/>
    </source>
</evidence>
<dbReference type="GO" id="GO:0005975">
    <property type="term" value="P:carbohydrate metabolic process"/>
    <property type="evidence" value="ECO:0007669"/>
    <property type="project" value="InterPro"/>
</dbReference>
<organism evidence="11 12">
    <name type="scientific">Plectosphaerella cucumerina</name>
    <dbReference type="NCBI Taxonomy" id="40658"/>
    <lineage>
        <taxon>Eukaryota</taxon>
        <taxon>Fungi</taxon>
        <taxon>Dikarya</taxon>
        <taxon>Ascomycota</taxon>
        <taxon>Pezizomycotina</taxon>
        <taxon>Sordariomycetes</taxon>
        <taxon>Hypocreomycetidae</taxon>
        <taxon>Glomerellales</taxon>
        <taxon>Plectosphaerellaceae</taxon>
        <taxon>Plectosphaerella</taxon>
    </lineage>
</organism>
<evidence type="ECO:0000313" key="11">
    <source>
        <dbReference type="EMBL" id="KAH7357861.1"/>
    </source>
</evidence>
<dbReference type="Gene3D" id="1.50.10.10">
    <property type="match status" value="1"/>
</dbReference>
<accession>A0A8K0X152</accession>
<evidence type="ECO:0000256" key="3">
    <source>
        <dbReference type="ARBA" id="ARBA00007658"/>
    </source>
</evidence>
<keyword evidence="10" id="KW-1133">Transmembrane helix</keyword>
<comment type="pathway">
    <text evidence="2">Protein modification; protein glycosylation.</text>
</comment>
<dbReference type="OrthoDB" id="8118055at2759"/>
<evidence type="ECO:0000256" key="7">
    <source>
        <dbReference type="PIRSR" id="PIRSR601382-2"/>
    </source>
</evidence>
<dbReference type="GO" id="GO:0036503">
    <property type="term" value="P:ERAD pathway"/>
    <property type="evidence" value="ECO:0007669"/>
    <property type="project" value="UniProtKB-ARBA"/>
</dbReference>
<evidence type="ECO:0000256" key="8">
    <source>
        <dbReference type="PIRSR" id="PIRSR601382-3"/>
    </source>
</evidence>
<evidence type="ECO:0000313" key="12">
    <source>
        <dbReference type="Proteomes" id="UP000813385"/>
    </source>
</evidence>
<evidence type="ECO:0000256" key="6">
    <source>
        <dbReference type="PIRSR" id="PIRSR601382-1"/>
    </source>
</evidence>
<keyword evidence="5 8" id="KW-1015">Disulfide bond</keyword>
<dbReference type="GO" id="GO:0005783">
    <property type="term" value="C:endoplasmic reticulum"/>
    <property type="evidence" value="ECO:0007669"/>
    <property type="project" value="TreeGrafter"/>
</dbReference>
<evidence type="ECO:0000256" key="9">
    <source>
        <dbReference type="RuleBase" id="RU361193"/>
    </source>
</evidence>
<feature type="active site" evidence="6">
    <location>
        <position position="489"/>
    </location>
</feature>
<dbReference type="UniPathway" id="UPA00378"/>
<dbReference type="Pfam" id="PF01532">
    <property type="entry name" value="Glyco_hydro_47"/>
    <property type="match status" value="1"/>
</dbReference>
<gene>
    <name evidence="11" type="ORF">B0T11DRAFT_283243</name>
</gene>
<dbReference type="PRINTS" id="PR00747">
    <property type="entry name" value="GLYHDRLASE47"/>
</dbReference>
<evidence type="ECO:0000256" key="1">
    <source>
        <dbReference type="ARBA" id="ARBA00001913"/>
    </source>
</evidence>
<feature type="active site" evidence="6">
    <location>
        <position position="313"/>
    </location>
</feature>
<dbReference type="GO" id="GO:0005509">
    <property type="term" value="F:calcium ion binding"/>
    <property type="evidence" value="ECO:0007669"/>
    <property type="project" value="InterPro"/>
</dbReference>
<dbReference type="Proteomes" id="UP000813385">
    <property type="component" value="Unassembled WGS sequence"/>
</dbReference>
<dbReference type="SUPFAM" id="SSF48225">
    <property type="entry name" value="Seven-hairpin glycosidases"/>
    <property type="match status" value="1"/>
</dbReference>
<feature type="disulfide bond" evidence="8">
    <location>
        <begin position="385"/>
        <end position="414"/>
    </location>
</feature>
<keyword evidence="9" id="KW-0326">Glycosidase</keyword>
<feature type="active site" description="Proton donor" evidence="6">
    <location>
        <position position="428"/>
    </location>
</feature>
<keyword evidence="12" id="KW-1185">Reference proteome</keyword>
<keyword evidence="4 9" id="KW-0378">Hydrolase</keyword>
<sequence length="589" mass="65500">MITIRRSMRRPAIALITFIVLAIWWTGIPGFSSKVIQIDNVDYRTPSYDWARVKLQYPRESIKPLPVGSPLALPKVQHVFSTAKPPQDEAAKVESRKQAVLQAFRRSWSSYKKYAWGWDELVPIAGAGKNTFGGYGASIVDALGTLWIMGQKEDFAEAVRTVALIDWNNTTLTSVNMFETTIRYLGGLLSAYDLSGEPVLLTKAVELGEMLYFGFDTPNHMPPFWLQFSSAKLGTLSASDHDPLTSGGSLSLEFTRLSQLTGNPKWYDATERVKEFLHNTQKDTKIPGMWPAFLSYRRLTASESHFTIGAQADSVYEYLPKMHALLGGLDPEYPEMTKASFDAIKANLLFSPMTPDNADILFAGDANARSGNKADLSPDMQHLSCFLGGSYALAARLLSDKSYLDIGARLTRGCVWAYAALPTGIMPEISTFLPCASATDPEVSDRLAACKWSDSVWDAKAPKSRGSGGAELPKGYMGARDTSYMLRPEAIESVFYMWRITGDAVWRDAAWDMFQAIVAATETKLAYSSIRNVNTPKGVETQKTDSTESFWFSETMKYFYLIFEDPGLVSLDDWVFNTEAHPLKRPTRG</sequence>
<dbReference type="GO" id="GO:0004571">
    <property type="term" value="F:mannosyl-oligosaccharide 1,2-alpha-mannosidase activity"/>
    <property type="evidence" value="ECO:0007669"/>
    <property type="project" value="InterPro"/>
</dbReference>
<dbReference type="AlphaFoldDB" id="A0A8K0X152"/>
<evidence type="ECO:0000256" key="10">
    <source>
        <dbReference type="SAM" id="Phobius"/>
    </source>
</evidence>
<dbReference type="PANTHER" id="PTHR11742">
    <property type="entry name" value="MANNOSYL-OLIGOSACCHARIDE ALPHA-1,2-MANNOSIDASE-RELATED"/>
    <property type="match status" value="1"/>
</dbReference>
<dbReference type="InterPro" id="IPR050749">
    <property type="entry name" value="Glycosyl_Hydrolase_47"/>
</dbReference>
<feature type="transmembrane region" description="Helical" evidence="10">
    <location>
        <begin position="12"/>
        <end position="31"/>
    </location>
</feature>
<dbReference type="InterPro" id="IPR012341">
    <property type="entry name" value="6hp_glycosidase-like_sf"/>
</dbReference>
<keyword evidence="7" id="KW-0479">Metal-binding</keyword>
<reference evidence="11" key="1">
    <citation type="journal article" date="2021" name="Nat. Commun.">
        <title>Genetic determinants of endophytism in the Arabidopsis root mycobiome.</title>
        <authorList>
            <person name="Mesny F."/>
            <person name="Miyauchi S."/>
            <person name="Thiergart T."/>
            <person name="Pickel B."/>
            <person name="Atanasova L."/>
            <person name="Karlsson M."/>
            <person name="Huettel B."/>
            <person name="Barry K.W."/>
            <person name="Haridas S."/>
            <person name="Chen C."/>
            <person name="Bauer D."/>
            <person name="Andreopoulos W."/>
            <person name="Pangilinan J."/>
            <person name="LaButti K."/>
            <person name="Riley R."/>
            <person name="Lipzen A."/>
            <person name="Clum A."/>
            <person name="Drula E."/>
            <person name="Henrissat B."/>
            <person name="Kohler A."/>
            <person name="Grigoriev I.V."/>
            <person name="Martin F.M."/>
            <person name="Hacquard S."/>
        </authorList>
    </citation>
    <scope>NUCLEOTIDE SEQUENCE</scope>
    <source>
        <strain evidence="11">MPI-CAGE-AT-0016</strain>
    </source>
</reference>
<comment type="caution">
    <text evidence="11">The sequence shown here is derived from an EMBL/GenBank/DDBJ whole genome shotgun (WGS) entry which is preliminary data.</text>
</comment>
<name>A0A8K0X152_9PEZI</name>
<keyword evidence="10" id="KW-0812">Transmembrane</keyword>
<proteinExistence type="inferred from homology"/>
<dbReference type="FunFam" id="1.50.10.10:FF:000037">
    <property type="entry name" value="alpha-1,2-Mannosidase"/>
    <property type="match status" value="1"/>
</dbReference>
<feature type="active site" description="Proton donor" evidence="6">
    <location>
        <position position="179"/>
    </location>
</feature>
<comment type="similarity">
    <text evidence="3 9">Belongs to the glycosyl hydrolase 47 family.</text>
</comment>
<keyword evidence="10" id="KW-0472">Membrane</keyword>
<dbReference type="InterPro" id="IPR001382">
    <property type="entry name" value="Glyco_hydro_47"/>
</dbReference>
<comment type="cofactor">
    <cofactor evidence="1 7">
        <name>Ca(2+)</name>
        <dbReference type="ChEBI" id="CHEBI:29108"/>
    </cofactor>
</comment>
<evidence type="ECO:0000256" key="5">
    <source>
        <dbReference type="ARBA" id="ARBA00023157"/>
    </source>
</evidence>
<protein>
    <recommendedName>
        <fullName evidence="9">alpha-1,2-Mannosidase</fullName>
        <ecNumber evidence="9">3.2.1.-</ecNumber>
    </recommendedName>
</protein>
<dbReference type="EMBL" id="JAGPXD010000004">
    <property type="protein sequence ID" value="KAH7357861.1"/>
    <property type="molecule type" value="Genomic_DNA"/>
</dbReference>
<dbReference type="PANTHER" id="PTHR11742:SF89">
    <property type="entry name" value="ALPHA-1,2-MANNOSIDASE"/>
    <property type="match status" value="1"/>
</dbReference>
<dbReference type="GO" id="GO:0016020">
    <property type="term" value="C:membrane"/>
    <property type="evidence" value="ECO:0007669"/>
    <property type="project" value="InterPro"/>
</dbReference>